<evidence type="ECO:0000256" key="8">
    <source>
        <dbReference type="ARBA" id="ARBA00023014"/>
    </source>
</evidence>
<keyword evidence="2" id="KW-0285">Flavoprotein</keyword>
<keyword evidence="9" id="KW-0472">Membrane</keyword>
<reference evidence="11 12" key="1">
    <citation type="submission" date="2018-03" db="EMBL/GenBank/DDBJ databases">
        <title>Bacteriophage NCPPB3778 and a type I-E CRISPR drive the evolution of the US Biological Select Agent, Rathayibacter toxicus.</title>
        <authorList>
            <person name="Davis E.W.II."/>
            <person name="Tabima J.F."/>
            <person name="Weisberg A.J."/>
            <person name="Dantas Lopes L."/>
            <person name="Wiseman M.S."/>
            <person name="Wiseman M.S."/>
            <person name="Pupko T."/>
            <person name="Belcher M.S."/>
            <person name="Sechler A.J."/>
            <person name="Tancos M.A."/>
            <person name="Schroeder B.K."/>
            <person name="Murray T.D."/>
            <person name="Luster D.G."/>
            <person name="Schneider W.L."/>
            <person name="Rogers E."/>
            <person name="Andreote F.D."/>
            <person name="Grunwald N.J."/>
            <person name="Putnam M.L."/>
            <person name="Chang J.H."/>
        </authorList>
    </citation>
    <scope>NUCLEOTIDE SEQUENCE [LARGE SCALE GENOMIC DNA]</scope>
    <source>
        <strain evidence="11 12">DSM 15933</strain>
    </source>
</reference>
<dbReference type="SUPFAM" id="SSF52343">
    <property type="entry name" value="Ferredoxin reductase-like, C-terminal NADP-linked domain"/>
    <property type="match status" value="1"/>
</dbReference>
<evidence type="ECO:0000259" key="10">
    <source>
        <dbReference type="PROSITE" id="PS51384"/>
    </source>
</evidence>
<organism evidence="11 12">
    <name type="scientific">Rathayibacter caricis DSM 15933</name>
    <dbReference type="NCBI Taxonomy" id="1328867"/>
    <lineage>
        <taxon>Bacteria</taxon>
        <taxon>Bacillati</taxon>
        <taxon>Actinomycetota</taxon>
        <taxon>Actinomycetes</taxon>
        <taxon>Micrococcales</taxon>
        <taxon>Microbacteriaceae</taxon>
        <taxon>Rathayibacter</taxon>
    </lineage>
</organism>
<keyword evidence="4" id="KW-0479">Metal-binding</keyword>
<evidence type="ECO:0000256" key="2">
    <source>
        <dbReference type="ARBA" id="ARBA00022630"/>
    </source>
</evidence>
<gene>
    <name evidence="11" type="ORF">C1I63_11375</name>
</gene>
<protein>
    <submittedName>
        <fullName evidence="11">Oxidoreductase</fullName>
    </submittedName>
</protein>
<dbReference type="InterPro" id="IPR001433">
    <property type="entry name" value="OxRdtase_FAD/NAD-bd"/>
</dbReference>
<feature type="transmembrane region" description="Helical" evidence="9">
    <location>
        <begin position="236"/>
        <end position="256"/>
    </location>
</feature>
<keyword evidence="9" id="KW-0812">Transmembrane</keyword>
<feature type="transmembrane region" description="Helical" evidence="9">
    <location>
        <begin position="45"/>
        <end position="64"/>
    </location>
</feature>
<dbReference type="InterPro" id="IPR017938">
    <property type="entry name" value="Riboflavin_synthase-like_b-brl"/>
</dbReference>
<dbReference type="Proteomes" id="UP000241085">
    <property type="component" value="Unassembled WGS sequence"/>
</dbReference>
<keyword evidence="5" id="KW-0274">FAD</keyword>
<dbReference type="Pfam" id="PF00175">
    <property type="entry name" value="NAD_binding_1"/>
    <property type="match status" value="1"/>
</dbReference>
<keyword evidence="9" id="KW-1133">Transmembrane helix</keyword>
<evidence type="ECO:0000313" key="11">
    <source>
        <dbReference type="EMBL" id="PTL73390.1"/>
    </source>
</evidence>
<dbReference type="PANTHER" id="PTHR47354">
    <property type="entry name" value="NADH OXIDOREDUCTASE HCR"/>
    <property type="match status" value="1"/>
</dbReference>
<comment type="cofactor">
    <cofactor evidence="1">
        <name>FAD</name>
        <dbReference type="ChEBI" id="CHEBI:57692"/>
    </cofactor>
</comment>
<feature type="transmembrane region" description="Helical" evidence="9">
    <location>
        <begin position="120"/>
        <end position="138"/>
    </location>
</feature>
<dbReference type="SUPFAM" id="SSF63380">
    <property type="entry name" value="Riboflavin synthase domain-like"/>
    <property type="match status" value="1"/>
</dbReference>
<feature type="transmembrane region" description="Helical" evidence="9">
    <location>
        <begin position="95"/>
        <end position="113"/>
    </location>
</feature>
<keyword evidence="12" id="KW-1185">Reference proteome</keyword>
<keyword evidence="7" id="KW-0408">Iron</keyword>
<dbReference type="Gene3D" id="3.40.50.80">
    <property type="entry name" value="Nucleotide-binding domain of ferredoxin-NADP reductase (FNR) module"/>
    <property type="match status" value="1"/>
</dbReference>
<evidence type="ECO:0000313" key="12">
    <source>
        <dbReference type="Proteomes" id="UP000241085"/>
    </source>
</evidence>
<keyword evidence="8" id="KW-0411">Iron-sulfur</keyword>
<feature type="domain" description="FAD-binding FR-type" evidence="10">
    <location>
        <begin position="279"/>
        <end position="381"/>
    </location>
</feature>
<keyword evidence="6" id="KW-0560">Oxidoreductase</keyword>
<evidence type="ECO:0000256" key="5">
    <source>
        <dbReference type="ARBA" id="ARBA00022827"/>
    </source>
</evidence>
<dbReference type="GO" id="GO:0016491">
    <property type="term" value="F:oxidoreductase activity"/>
    <property type="evidence" value="ECO:0007669"/>
    <property type="project" value="UniProtKB-KW"/>
</dbReference>
<dbReference type="GO" id="GO:0051537">
    <property type="term" value="F:2 iron, 2 sulfur cluster binding"/>
    <property type="evidence" value="ECO:0007669"/>
    <property type="project" value="UniProtKB-KW"/>
</dbReference>
<accession>A0A2T4UV24</accession>
<sequence>MIGTLDRALGRITMYRLVWMTLAALLLVALAYSAAGRIFFTPLEIAATAVVAVVSTTAATWLIARAVRSPAHLESSLVTGLLIAFLLFPTAEPRALLVVALVGAIAAASKYVLAWRGRHLFNPAAVAVLLVALAAGLLEGTPLDGSLTAAAWVLPTGALWPWVLVAALVIVARVRRWAIFLVFVLVAGAVSITQSVLGGQEPAAAALSVLTAYPFVFAAAFMLTEPLTLAPRRSQQLVVAVVAALITSVPFHLGILYSSPELGLVVGNALAFAFAHRQRRRLPLELRSAETIAPGITEYRFHSRTPLHFEAGQWLELDLPHRSDERGSRRTFSLASAPGDAELAIAMRVPEKASSFKRALASLEPGAVVRATGVGGDFVLPADPAAPLLLVAGGIGITPFAAQLRALAAGPPRDVVVVYAAPRIEDVAYRELLQESGARVVLVAPAAPTVLPEGWTHASGRLTAESLAALVPDAPRRTGFVSGSPLFVDSVRAALRGAGAKRIRTDAFAGY</sequence>
<evidence type="ECO:0000256" key="7">
    <source>
        <dbReference type="ARBA" id="ARBA00023004"/>
    </source>
</evidence>
<dbReference type="PROSITE" id="PS51384">
    <property type="entry name" value="FAD_FR"/>
    <property type="match status" value="1"/>
</dbReference>
<evidence type="ECO:0000256" key="6">
    <source>
        <dbReference type="ARBA" id="ARBA00023002"/>
    </source>
</evidence>
<proteinExistence type="predicted"/>
<evidence type="ECO:0000256" key="9">
    <source>
        <dbReference type="SAM" id="Phobius"/>
    </source>
</evidence>
<dbReference type="EMBL" id="PZPL01000001">
    <property type="protein sequence ID" value="PTL73390.1"/>
    <property type="molecule type" value="Genomic_DNA"/>
</dbReference>
<dbReference type="InterPro" id="IPR017927">
    <property type="entry name" value="FAD-bd_FR_type"/>
</dbReference>
<dbReference type="GO" id="GO:0046872">
    <property type="term" value="F:metal ion binding"/>
    <property type="evidence" value="ECO:0007669"/>
    <property type="project" value="UniProtKB-KW"/>
</dbReference>
<feature type="transmembrane region" description="Helical" evidence="9">
    <location>
        <begin position="178"/>
        <end position="197"/>
    </location>
</feature>
<dbReference type="Gene3D" id="2.40.30.10">
    <property type="entry name" value="Translation factors"/>
    <property type="match status" value="1"/>
</dbReference>
<dbReference type="PANTHER" id="PTHR47354:SF6">
    <property type="entry name" value="NADH OXIDOREDUCTASE HCR"/>
    <property type="match status" value="1"/>
</dbReference>
<comment type="caution">
    <text evidence="11">The sequence shown here is derived from an EMBL/GenBank/DDBJ whole genome shotgun (WGS) entry which is preliminary data.</text>
</comment>
<dbReference type="InterPro" id="IPR039261">
    <property type="entry name" value="FNR_nucleotide-bd"/>
</dbReference>
<feature type="transmembrane region" description="Helical" evidence="9">
    <location>
        <begin position="71"/>
        <end position="89"/>
    </location>
</feature>
<feature type="transmembrane region" description="Helical" evidence="9">
    <location>
        <begin position="150"/>
        <end position="171"/>
    </location>
</feature>
<dbReference type="RefSeq" id="WP_107574855.1">
    <property type="nucleotide sequence ID" value="NZ_PZPL01000001.1"/>
</dbReference>
<dbReference type="AlphaFoldDB" id="A0A2T4UV24"/>
<feature type="transmembrane region" description="Helical" evidence="9">
    <location>
        <begin position="203"/>
        <end position="224"/>
    </location>
</feature>
<evidence type="ECO:0000256" key="3">
    <source>
        <dbReference type="ARBA" id="ARBA00022714"/>
    </source>
</evidence>
<evidence type="ECO:0000256" key="4">
    <source>
        <dbReference type="ARBA" id="ARBA00022723"/>
    </source>
</evidence>
<dbReference type="InterPro" id="IPR050415">
    <property type="entry name" value="MRET"/>
</dbReference>
<name>A0A2T4UV24_9MICO</name>
<evidence type="ECO:0000256" key="1">
    <source>
        <dbReference type="ARBA" id="ARBA00001974"/>
    </source>
</evidence>
<dbReference type="CDD" id="cd00322">
    <property type="entry name" value="FNR_like"/>
    <property type="match status" value="1"/>
</dbReference>
<keyword evidence="3" id="KW-0001">2Fe-2S</keyword>